<feature type="region of interest" description="Disordered" evidence="1">
    <location>
        <begin position="338"/>
        <end position="371"/>
    </location>
</feature>
<keyword evidence="4" id="KW-1185">Reference proteome</keyword>
<gene>
    <name evidence="3" type="ORF">G3N56_06545</name>
</gene>
<dbReference type="InterPro" id="IPR050696">
    <property type="entry name" value="FtsA/MreB"/>
</dbReference>
<keyword evidence="2" id="KW-0812">Transmembrane</keyword>
<dbReference type="Gene3D" id="3.30.1490.300">
    <property type="match status" value="1"/>
</dbReference>
<dbReference type="EMBL" id="JAAGRQ010000018">
    <property type="protein sequence ID" value="NDY56400.1"/>
    <property type="molecule type" value="Genomic_DNA"/>
</dbReference>
<keyword evidence="2" id="KW-1133">Transmembrane helix</keyword>
<evidence type="ECO:0008006" key="5">
    <source>
        <dbReference type="Google" id="ProtNLM"/>
    </source>
</evidence>
<accession>A0A7K3NJQ1</accession>
<evidence type="ECO:0000313" key="4">
    <source>
        <dbReference type="Proteomes" id="UP000469724"/>
    </source>
</evidence>
<dbReference type="PANTHER" id="PTHR32432:SF3">
    <property type="entry name" value="ETHANOLAMINE UTILIZATION PROTEIN EUTJ"/>
    <property type="match status" value="1"/>
</dbReference>
<dbReference type="Proteomes" id="UP000469724">
    <property type="component" value="Unassembled WGS sequence"/>
</dbReference>
<evidence type="ECO:0000256" key="2">
    <source>
        <dbReference type="SAM" id="Phobius"/>
    </source>
</evidence>
<organism evidence="3 4">
    <name type="scientific">Desulfolutivibrio sulfodismutans</name>
    <dbReference type="NCBI Taxonomy" id="63561"/>
    <lineage>
        <taxon>Bacteria</taxon>
        <taxon>Pseudomonadati</taxon>
        <taxon>Thermodesulfobacteriota</taxon>
        <taxon>Desulfovibrionia</taxon>
        <taxon>Desulfovibrionales</taxon>
        <taxon>Desulfovibrionaceae</taxon>
        <taxon>Desulfolutivibrio</taxon>
    </lineage>
</organism>
<name>A0A7K3NJQ1_9BACT</name>
<dbReference type="AlphaFoldDB" id="A0A7K3NJQ1"/>
<reference evidence="3 4" key="1">
    <citation type="submission" date="2020-02" db="EMBL/GenBank/DDBJ databases">
        <title>Comparative genomics of sulfur disproportionating microorganisms.</title>
        <authorList>
            <person name="Ward L.M."/>
            <person name="Bertran E."/>
            <person name="Johnston D.T."/>
        </authorList>
    </citation>
    <scope>NUCLEOTIDE SEQUENCE [LARGE SCALE GENOMIC DNA]</scope>
    <source>
        <strain evidence="3 4">DSM 3696</strain>
    </source>
</reference>
<protein>
    <recommendedName>
        <fullName evidence="5">Pilus assembly protein PilM</fullName>
    </recommendedName>
</protein>
<dbReference type="Gene3D" id="3.30.420.40">
    <property type="match status" value="4"/>
</dbReference>
<feature type="region of interest" description="Disordered" evidence="1">
    <location>
        <begin position="280"/>
        <end position="301"/>
    </location>
</feature>
<comment type="caution">
    <text evidence="3">The sequence shown here is derived from an EMBL/GenBank/DDBJ whole genome shotgun (WGS) entry which is preliminary data.</text>
</comment>
<feature type="transmembrane region" description="Helical" evidence="2">
    <location>
        <begin position="524"/>
        <end position="546"/>
    </location>
</feature>
<proteinExistence type="predicted"/>
<evidence type="ECO:0000313" key="3">
    <source>
        <dbReference type="EMBL" id="NDY56400.1"/>
    </source>
</evidence>
<sequence length="715" mass="75234">MRKGQTPTSSEKLLRMIRGAGVTAAAGRDEAKSRAVAADTPRVRSGGFLPFWRSRVVVGVDVSRRGVAVAAIRGRDGEFEVLALEKADIDPSLSFDSDEFSRILGAVVSRACLRIPHPEIWCALSSSQADLRLVGVPKVPSSQRDNAVFWTARKELSFDEKNVIFDYEDRGEMVEKGAVKAAVFAHTIPREVVARRKVAFERAGYALTGMTLTAFADQNVFRSGCLPPPPGGAATLHVGDNWSRLEIYRDGNLVFTRGIKAAMTALAGAVLEGLAETAAPAPSPVFESPTAPTAPPTLATPLGYEGVGELVLDLDGDGAGLPDAGEPRLLTLDLSGASAASEPLSPPQSVPADADEAGAEPPVADSADGMDEEDARDVLMTLVEGSPGVAPGRPGHGLSAEEVMDLADPALSRLARQVEMTLKHYRETLGNDPVGALYVSGPLAAAPPFLEYLEGHLGIPCEPFDPLGAAGVKASGESPDPQAMTLAGRCAFQQALGVALSRPRMTPNLFVTYKERREARRVTLVNQATLAVFCLILALMAGFSVFESGRNRARAEELARISKQIGDQGVMVDTALLNKAAQEATKTQEAIRAFAARNLGLGAISELTALTPPQVKLVSLTVDMGPPVRQTAPPPGAAGKAAQAAKPAVKYIKKIIIDGVVEGDSQLFESVLAGYLVNLQNSPLIGDSTVSKRDVETIGGVQALHFVVSLALAGQ</sequence>
<keyword evidence="2" id="KW-0472">Membrane</keyword>
<dbReference type="PANTHER" id="PTHR32432">
    <property type="entry name" value="CELL DIVISION PROTEIN FTSA-RELATED"/>
    <property type="match status" value="1"/>
</dbReference>
<dbReference type="RefSeq" id="WP_163301451.1">
    <property type="nucleotide sequence ID" value="NZ_JAAGRQ010000018.1"/>
</dbReference>
<evidence type="ECO:0000256" key="1">
    <source>
        <dbReference type="SAM" id="MobiDB-lite"/>
    </source>
</evidence>